<name>A0ABN0GUK9_STRRT</name>
<keyword evidence="2" id="KW-0378">Hydrolase</keyword>
<dbReference type="Gene3D" id="2.40.260.10">
    <property type="entry name" value="Sortase"/>
    <property type="match status" value="1"/>
</dbReference>
<evidence type="ECO:0000256" key="2">
    <source>
        <dbReference type="ARBA" id="ARBA00022801"/>
    </source>
</evidence>
<dbReference type="InterPro" id="IPR042007">
    <property type="entry name" value="Sortase_A"/>
</dbReference>
<organism evidence="4 5">
    <name type="scientific">Streptococcus ratti FA-1 = DSM 20564</name>
    <dbReference type="NCBI Taxonomy" id="699248"/>
    <lineage>
        <taxon>Bacteria</taxon>
        <taxon>Bacillati</taxon>
        <taxon>Bacillota</taxon>
        <taxon>Bacilli</taxon>
        <taxon>Lactobacillales</taxon>
        <taxon>Streptococcaceae</taxon>
        <taxon>Streptococcus</taxon>
    </lineage>
</organism>
<gene>
    <name evidence="4" type="ORF">SRA_05396</name>
</gene>
<proteinExistence type="predicted"/>
<keyword evidence="3" id="KW-0788">Thiol protease</keyword>
<dbReference type="SUPFAM" id="SSF63817">
    <property type="entry name" value="Sortase"/>
    <property type="match status" value="1"/>
</dbReference>
<evidence type="ECO:0000313" key="4">
    <source>
        <dbReference type="EMBL" id="EJN93947.1"/>
    </source>
</evidence>
<dbReference type="EMBL" id="AJTZ01000005">
    <property type="protein sequence ID" value="EJN93947.1"/>
    <property type="molecule type" value="Genomic_DNA"/>
</dbReference>
<keyword evidence="5" id="KW-1185">Reference proteome</keyword>
<dbReference type="InterPro" id="IPR005754">
    <property type="entry name" value="Sortase"/>
</dbReference>
<dbReference type="InterPro" id="IPR023365">
    <property type="entry name" value="Sortase_dom-sf"/>
</dbReference>
<evidence type="ECO:0000256" key="3">
    <source>
        <dbReference type="ARBA" id="ARBA00022807"/>
    </source>
</evidence>
<protein>
    <submittedName>
        <fullName evidence="4">Sortase</fullName>
    </submittedName>
</protein>
<comment type="caution">
    <text evidence="4">The sequence shown here is derived from an EMBL/GenBank/DDBJ whole genome shotgun (WGS) entry which is preliminary data.</text>
</comment>
<dbReference type="CDD" id="cd06165">
    <property type="entry name" value="Sortase_A"/>
    <property type="match status" value="1"/>
</dbReference>
<dbReference type="Pfam" id="PF04203">
    <property type="entry name" value="Sortase"/>
    <property type="match status" value="1"/>
</dbReference>
<evidence type="ECO:0000313" key="5">
    <source>
        <dbReference type="Proteomes" id="UP000007815"/>
    </source>
</evidence>
<dbReference type="Proteomes" id="UP000007815">
    <property type="component" value="Unassembled WGS sequence"/>
</dbReference>
<evidence type="ECO:0000256" key="1">
    <source>
        <dbReference type="ARBA" id="ARBA00022670"/>
    </source>
</evidence>
<dbReference type="NCBIfam" id="TIGR01076">
    <property type="entry name" value="sortase_fam"/>
    <property type="match status" value="1"/>
</dbReference>
<accession>A0ABN0GUK9</accession>
<sequence>MVMKMSRKSMNNKRKPRKRRHFLRTFFFLLLLLIGLALIFNTPIRNSLIAWNTNKYQVSKVSKEDIQKNKNADSSFDFKKVKSISTESVLAAQMAAQKLPVIGGIAIPDLKINLPIFKGLDNVGLTYGAGTMKENQAMGQNNYALASHHVFGMTGSSQMLFSPLERAQKGMAIYLTDKNKIYTYVINEVKTVSPEHVEVIDDRPGQTEITLVTCTDAGATARTIVHGSYEGEVDFKKAPKKVKKAFRQSYNQISL</sequence>
<keyword evidence="1" id="KW-0645">Protease</keyword>
<reference evidence="4 5" key="1">
    <citation type="submission" date="2009-12" db="EMBL/GenBank/DDBJ databases">
        <authorList>
            <person name="Lefebure T."/>
            <person name="Cornejo O.E."/>
            <person name="Pavinski Bitar P.D."/>
            <person name="Lang P."/>
            <person name="Stanhope M.J."/>
        </authorList>
    </citation>
    <scope>NUCLEOTIDE SEQUENCE [LARGE SCALE GENOMIC DNA]</scope>
    <source>
        <strain evidence="4 5">FA-1</strain>
    </source>
</reference>